<gene>
    <name evidence="2" type="ORF">BJX63DRAFT_394909</name>
</gene>
<organism evidence="2 3">
    <name type="scientific">Aspergillus granulosus</name>
    <dbReference type="NCBI Taxonomy" id="176169"/>
    <lineage>
        <taxon>Eukaryota</taxon>
        <taxon>Fungi</taxon>
        <taxon>Dikarya</taxon>
        <taxon>Ascomycota</taxon>
        <taxon>Pezizomycotina</taxon>
        <taxon>Eurotiomycetes</taxon>
        <taxon>Eurotiomycetidae</taxon>
        <taxon>Eurotiales</taxon>
        <taxon>Aspergillaceae</taxon>
        <taxon>Aspergillus</taxon>
        <taxon>Aspergillus subgen. Nidulantes</taxon>
    </lineage>
</organism>
<dbReference type="InterPro" id="IPR046676">
    <property type="entry name" value="DUF6546"/>
</dbReference>
<dbReference type="Proteomes" id="UP001610334">
    <property type="component" value="Unassembled WGS sequence"/>
</dbReference>
<name>A0ABR4HC84_9EURO</name>
<proteinExistence type="predicted"/>
<accession>A0ABR4HC84</accession>
<feature type="domain" description="F-box" evidence="1">
    <location>
        <begin position="1"/>
        <end position="45"/>
    </location>
</feature>
<protein>
    <recommendedName>
        <fullName evidence="1">F-box domain-containing protein</fullName>
    </recommendedName>
</protein>
<dbReference type="InterPro" id="IPR036047">
    <property type="entry name" value="F-box-like_dom_sf"/>
</dbReference>
<dbReference type="Gene3D" id="1.20.1280.50">
    <property type="match status" value="1"/>
</dbReference>
<sequence>MPRNDLPPELISHILSFLRSEPLAPYASVSKQWQAIIEKQTFSSLKLDTTQLPELAQIVSPPRQQLLRQLELKILLPEYPAEAREEVETNEDREQNSRAFTDAIRSLFRVLAAWREDCEASLSLSIYARSPSDIRETPTDERKKRRANPKDLLEWRFEGSYLQFLDPPETLPAVPVIGVFAAPGNQGLTSNRDIAPAAVSKILSRLPRMREVQGRLSDDERKDHSLRNKLRAEFADSLSLWPTSIEHLNLNYRGWPPMDPNFAPLVRSTPGSDALSIALHRLSQQLVTLTLSDIMIGSELFWPPGSSTNPPPSWPKLTSYHLEYTMATPSGEWLFERDPRWVDTVWSREQDVELRYPDPMIPAAQDRLKDSWRTKPVRPLMIEFYRTASTATQYMPKLEKMLLHAQLDPGARNDPDGVILDAGHWFMYDRAQGHATWAGSGEFHLTEDIREMWRGIARQHGNLVLRIRNEGYLECVLPEYYEEDQAWKEDHGYSLWDD</sequence>
<dbReference type="PROSITE" id="PS50181">
    <property type="entry name" value="FBOX"/>
    <property type="match status" value="1"/>
</dbReference>
<dbReference type="Pfam" id="PF20183">
    <property type="entry name" value="DUF6546"/>
    <property type="match status" value="1"/>
</dbReference>
<dbReference type="InterPro" id="IPR001810">
    <property type="entry name" value="F-box_dom"/>
</dbReference>
<comment type="caution">
    <text evidence="2">The sequence shown here is derived from an EMBL/GenBank/DDBJ whole genome shotgun (WGS) entry which is preliminary data.</text>
</comment>
<keyword evidence="3" id="KW-1185">Reference proteome</keyword>
<evidence type="ECO:0000259" key="1">
    <source>
        <dbReference type="PROSITE" id="PS50181"/>
    </source>
</evidence>
<dbReference type="EMBL" id="JBFXLT010000042">
    <property type="protein sequence ID" value="KAL2813094.1"/>
    <property type="molecule type" value="Genomic_DNA"/>
</dbReference>
<evidence type="ECO:0000313" key="3">
    <source>
        <dbReference type="Proteomes" id="UP001610334"/>
    </source>
</evidence>
<dbReference type="SUPFAM" id="SSF81383">
    <property type="entry name" value="F-box domain"/>
    <property type="match status" value="1"/>
</dbReference>
<reference evidence="2 3" key="1">
    <citation type="submission" date="2024-07" db="EMBL/GenBank/DDBJ databases">
        <title>Section-level genome sequencing and comparative genomics of Aspergillus sections Usti and Cavernicolus.</title>
        <authorList>
            <consortium name="Lawrence Berkeley National Laboratory"/>
            <person name="Nybo J.L."/>
            <person name="Vesth T.C."/>
            <person name="Theobald S."/>
            <person name="Frisvad J.C."/>
            <person name="Larsen T.O."/>
            <person name="Kjaerboelling I."/>
            <person name="Rothschild-Mancinelli K."/>
            <person name="Lyhne E.K."/>
            <person name="Kogle M.E."/>
            <person name="Barry K."/>
            <person name="Clum A."/>
            <person name="Na H."/>
            <person name="Ledsgaard L."/>
            <person name="Lin J."/>
            <person name="Lipzen A."/>
            <person name="Kuo A."/>
            <person name="Riley R."/>
            <person name="Mondo S."/>
            <person name="Labutti K."/>
            <person name="Haridas S."/>
            <person name="Pangalinan J."/>
            <person name="Salamov A.A."/>
            <person name="Simmons B.A."/>
            <person name="Magnuson J.K."/>
            <person name="Chen J."/>
            <person name="Drula E."/>
            <person name="Henrissat B."/>
            <person name="Wiebenga A."/>
            <person name="Lubbers R.J."/>
            <person name="Gomes A.C."/>
            <person name="Makela M.R."/>
            <person name="Stajich J."/>
            <person name="Grigoriev I.V."/>
            <person name="Mortensen U.H."/>
            <person name="De Vries R.P."/>
            <person name="Baker S.E."/>
            <person name="Andersen M.R."/>
        </authorList>
    </citation>
    <scope>NUCLEOTIDE SEQUENCE [LARGE SCALE GENOMIC DNA]</scope>
    <source>
        <strain evidence="2 3">CBS 588.65</strain>
    </source>
</reference>
<evidence type="ECO:0000313" key="2">
    <source>
        <dbReference type="EMBL" id="KAL2813094.1"/>
    </source>
</evidence>
<dbReference type="Pfam" id="PF12937">
    <property type="entry name" value="F-box-like"/>
    <property type="match status" value="1"/>
</dbReference>